<dbReference type="Proteomes" id="UP000237347">
    <property type="component" value="Unassembled WGS sequence"/>
</dbReference>
<dbReference type="GO" id="GO:0005886">
    <property type="term" value="C:plasma membrane"/>
    <property type="evidence" value="ECO:0007669"/>
    <property type="project" value="TreeGrafter"/>
</dbReference>
<gene>
    <name evidence="3" type="ORF">CFP56_026986</name>
</gene>
<dbReference type="Gene3D" id="3.80.10.10">
    <property type="entry name" value="Ribonuclease Inhibitor"/>
    <property type="match status" value="1"/>
</dbReference>
<feature type="signal peptide" evidence="2">
    <location>
        <begin position="1"/>
        <end position="27"/>
    </location>
</feature>
<keyword evidence="4" id="KW-1185">Reference proteome</keyword>
<sequence>MVGSSPLLVLAFCVACIFGQLFELAQAQNRTQAATDPAEGISAPSNQWNISGEPCNGAAIDSTDFKDGNFNPLIKCDCSANSNSTCHITQLKVYALDVVVEFWLQCIIRDSSKGTWKSYKFNLIGFWDKQLHRFLPSELGNLLGQADFGNGSSKASIIYLDNYIDSSGVSGEIPSIFANLKSLQTMWASDTRLTGRIPDFIGNWSELTTLGLKETLLKVQYPQHFQFDISIRL</sequence>
<dbReference type="PANTHER" id="PTHR48006:SF62">
    <property type="entry name" value="LEUCINE-RICH REPEAT TRANSMEMBRANE PROTEIN KINASE"/>
    <property type="match status" value="1"/>
</dbReference>
<dbReference type="InterPro" id="IPR032675">
    <property type="entry name" value="LRR_dom_sf"/>
</dbReference>
<accession>A0AAW0JYE7</accession>
<comment type="caution">
    <text evidence="3">The sequence shown here is derived from an EMBL/GenBank/DDBJ whole genome shotgun (WGS) entry which is preliminary data.</text>
</comment>
<organism evidence="3 4">
    <name type="scientific">Quercus suber</name>
    <name type="common">Cork oak</name>
    <dbReference type="NCBI Taxonomy" id="58331"/>
    <lineage>
        <taxon>Eukaryota</taxon>
        <taxon>Viridiplantae</taxon>
        <taxon>Streptophyta</taxon>
        <taxon>Embryophyta</taxon>
        <taxon>Tracheophyta</taxon>
        <taxon>Spermatophyta</taxon>
        <taxon>Magnoliopsida</taxon>
        <taxon>eudicotyledons</taxon>
        <taxon>Gunneridae</taxon>
        <taxon>Pentapetalae</taxon>
        <taxon>rosids</taxon>
        <taxon>fabids</taxon>
        <taxon>Fagales</taxon>
        <taxon>Fagaceae</taxon>
        <taxon>Quercus</taxon>
    </lineage>
</organism>
<evidence type="ECO:0000256" key="1">
    <source>
        <dbReference type="ARBA" id="ARBA00004479"/>
    </source>
</evidence>
<feature type="non-terminal residue" evidence="3">
    <location>
        <position position="233"/>
    </location>
</feature>
<protein>
    <submittedName>
        <fullName evidence="3">Lrr receptor-like serine/threonine-protein kinase</fullName>
    </submittedName>
</protein>
<dbReference type="PANTHER" id="PTHR48006">
    <property type="entry name" value="LEUCINE-RICH REPEAT-CONTAINING PROTEIN DDB_G0281931-RELATED"/>
    <property type="match status" value="1"/>
</dbReference>
<dbReference type="GO" id="GO:0016301">
    <property type="term" value="F:kinase activity"/>
    <property type="evidence" value="ECO:0007669"/>
    <property type="project" value="UniProtKB-KW"/>
</dbReference>
<evidence type="ECO:0000313" key="3">
    <source>
        <dbReference type="EMBL" id="KAK7831883.1"/>
    </source>
</evidence>
<dbReference type="SUPFAM" id="SSF52058">
    <property type="entry name" value="L domain-like"/>
    <property type="match status" value="1"/>
</dbReference>
<reference evidence="3 4" key="1">
    <citation type="journal article" date="2018" name="Sci. Data">
        <title>The draft genome sequence of cork oak.</title>
        <authorList>
            <person name="Ramos A.M."/>
            <person name="Usie A."/>
            <person name="Barbosa P."/>
            <person name="Barros P.M."/>
            <person name="Capote T."/>
            <person name="Chaves I."/>
            <person name="Simoes F."/>
            <person name="Abreu I."/>
            <person name="Carrasquinho I."/>
            <person name="Faro C."/>
            <person name="Guimaraes J.B."/>
            <person name="Mendonca D."/>
            <person name="Nobrega F."/>
            <person name="Rodrigues L."/>
            <person name="Saibo N.J.M."/>
            <person name="Varela M.C."/>
            <person name="Egas C."/>
            <person name="Matos J."/>
            <person name="Miguel C.M."/>
            <person name="Oliveira M.M."/>
            <person name="Ricardo C.P."/>
            <person name="Goncalves S."/>
        </authorList>
    </citation>
    <scope>NUCLEOTIDE SEQUENCE [LARGE SCALE GENOMIC DNA]</scope>
    <source>
        <strain evidence="4">cv. HL8</strain>
    </source>
</reference>
<proteinExistence type="predicted"/>
<dbReference type="EMBL" id="PKMF04000435">
    <property type="protein sequence ID" value="KAK7831883.1"/>
    <property type="molecule type" value="Genomic_DNA"/>
</dbReference>
<comment type="subcellular location">
    <subcellularLocation>
        <location evidence="1">Membrane</location>
        <topology evidence="1">Single-pass type I membrane protein</topology>
    </subcellularLocation>
</comment>
<dbReference type="AlphaFoldDB" id="A0AAW0JYE7"/>
<dbReference type="InterPro" id="IPR051824">
    <property type="entry name" value="LRR_Rcpt-Like_S/T_Kinase"/>
</dbReference>
<keyword evidence="2" id="KW-0732">Signal</keyword>
<feature type="chain" id="PRO_5043844362" evidence="2">
    <location>
        <begin position="28"/>
        <end position="233"/>
    </location>
</feature>
<evidence type="ECO:0000313" key="4">
    <source>
        <dbReference type="Proteomes" id="UP000237347"/>
    </source>
</evidence>
<name>A0AAW0JYE7_QUESU</name>
<evidence type="ECO:0000256" key="2">
    <source>
        <dbReference type="SAM" id="SignalP"/>
    </source>
</evidence>